<protein>
    <recommendedName>
        <fullName evidence="3">Glycosyltransferase, GT2 family</fullName>
    </recommendedName>
</protein>
<reference evidence="2" key="1">
    <citation type="submission" date="2016-11" db="EMBL/GenBank/DDBJ databases">
        <authorList>
            <person name="Varghese N."/>
            <person name="Submissions S."/>
        </authorList>
    </citation>
    <scope>NUCLEOTIDE SEQUENCE [LARGE SCALE GENOMIC DNA]</scope>
    <source>
        <strain evidence="2">DSM 100564</strain>
    </source>
</reference>
<dbReference type="STRING" id="1470563.SAMN05444000_10230"/>
<proteinExistence type="predicted"/>
<evidence type="ECO:0000313" key="1">
    <source>
        <dbReference type="EMBL" id="SHI58611.1"/>
    </source>
</evidence>
<accession>A0A1M6CCS6</accession>
<sequence length="278" mass="31321">MLIATLSSIPPRFAKIGATLECLKRQSVPFDRIILYIPKNYARFPNWDGRLPDVPNGVQIRRCETDLGPATKVLPAVRDFAGQNVQLLLCDDDRAYTPEWSTRLLRASQTKPKAAVAALGLHSEWVDGASTQRSLKPRAIRRWRITDVEFQLRFFAKQIAAGRSWRDVQAPHRRVFCRSGYVDIFEGCGGVLLRPEMFDDLAFDIPDLAWSVDDVWLSGMLARQGVPIWVPANMYEPDHTEAEVFDPLVTSSVGGNDRNSANRAAVAYLRKTYGIWSS</sequence>
<name>A0A1M6CCS6_9RHOB</name>
<evidence type="ECO:0000313" key="2">
    <source>
        <dbReference type="Proteomes" id="UP000183982"/>
    </source>
</evidence>
<dbReference type="AlphaFoldDB" id="A0A1M6CCS6"/>
<dbReference type="RefSeq" id="WP_073248786.1">
    <property type="nucleotide sequence ID" value="NZ_FQZQ01000002.1"/>
</dbReference>
<dbReference type="SUPFAM" id="SSF53448">
    <property type="entry name" value="Nucleotide-diphospho-sugar transferases"/>
    <property type="match status" value="1"/>
</dbReference>
<keyword evidence="2" id="KW-1185">Reference proteome</keyword>
<dbReference type="OrthoDB" id="5465469at2"/>
<gene>
    <name evidence="1" type="ORF">SAMN05444000_10230</name>
</gene>
<organism evidence="1 2">
    <name type="scientific">Shimia gijangensis</name>
    <dbReference type="NCBI Taxonomy" id="1470563"/>
    <lineage>
        <taxon>Bacteria</taxon>
        <taxon>Pseudomonadati</taxon>
        <taxon>Pseudomonadota</taxon>
        <taxon>Alphaproteobacteria</taxon>
        <taxon>Rhodobacterales</taxon>
        <taxon>Roseobacteraceae</taxon>
    </lineage>
</organism>
<dbReference type="EMBL" id="FQZQ01000002">
    <property type="protein sequence ID" value="SHI58611.1"/>
    <property type="molecule type" value="Genomic_DNA"/>
</dbReference>
<dbReference type="InterPro" id="IPR029044">
    <property type="entry name" value="Nucleotide-diphossugar_trans"/>
</dbReference>
<dbReference type="Proteomes" id="UP000183982">
    <property type="component" value="Unassembled WGS sequence"/>
</dbReference>
<evidence type="ECO:0008006" key="3">
    <source>
        <dbReference type="Google" id="ProtNLM"/>
    </source>
</evidence>